<dbReference type="InterPro" id="IPR027417">
    <property type="entry name" value="P-loop_NTPase"/>
</dbReference>
<dbReference type="SUPFAM" id="SSF52540">
    <property type="entry name" value="P-loop containing nucleoside triphosphate hydrolases"/>
    <property type="match status" value="1"/>
</dbReference>
<evidence type="ECO:0000256" key="1">
    <source>
        <dbReference type="ARBA" id="ARBA00004170"/>
    </source>
</evidence>
<comment type="subcellular location">
    <subcellularLocation>
        <location evidence="1">Membrane</location>
        <topology evidence="1">Peripheral membrane protein</topology>
    </subcellularLocation>
</comment>
<feature type="region of interest" description="Disordered" evidence="3">
    <location>
        <begin position="256"/>
        <end position="277"/>
    </location>
</feature>
<evidence type="ECO:0000313" key="5">
    <source>
        <dbReference type="EMBL" id="GAU95844.1"/>
    </source>
</evidence>
<dbReference type="PROSITE" id="PS50052">
    <property type="entry name" value="GUANYLATE_KINASE_2"/>
    <property type="match status" value="1"/>
</dbReference>
<dbReference type="Gene3D" id="3.30.63.10">
    <property type="entry name" value="Guanylate Kinase phosphate binding domain"/>
    <property type="match status" value="1"/>
</dbReference>
<gene>
    <name evidence="5" type="primary">RvY_07389-1</name>
    <name evidence="5" type="synonym">RvY_07389.1</name>
    <name evidence="5" type="ORF">RvY_07389</name>
</gene>
<evidence type="ECO:0000313" key="6">
    <source>
        <dbReference type="Proteomes" id="UP000186922"/>
    </source>
</evidence>
<dbReference type="PANTHER" id="PTHR10316:SF40">
    <property type="entry name" value="LD27118P"/>
    <property type="match status" value="1"/>
</dbReference>
<dbReference type="PANTHER" id="PTHR10316">
    <property type="entry name" value="MEMBRANE ASSOCIATED GUANYLATE KINASE-RELATED"/>
    <property type="match status" value="1"/>
</dbReference>
<dbReference type="EMBL" id="BDGG01000003">
    <property type="protein sequence ID" value="GAU95844.1"/>
    <property type="molecule type" value="Genomic_DNA"/>
</dbReference>
<dbReference type="GO" id="GO:0007165">
    <property type="term" value="P:signal transduction"/>
    <property type="evidence" value="ECO:0007669"/>
    <property type="project" value="TreeGrafter"/>
</dbReference>
<reference evidence="5 6" key="1">
    <citation type="journal article" date="2016" name="Nat. Commun.">
        <title>Extremotolerant tardigrade genome and improved radiotolerance of human cultured cells by tardigrade-unique protein.</title>
        <authorList>
            <person name="Hashimoto T."/>
            <person name="Horikawa D.D."/>
            <person name="Saito Y."/>
            <person name="Kuwahara H."/>
            <person name="Kozuka-Hata H."/>
            <person name="Shin-I T."/>
            <person name="Minakuchi Y."/>
            <person name="Ohishi K."/>
            <person name="Motoyama A."/>
            <person name="Aizu T."/>
            <person name="Enomoto A."/>
            <person name="Kondo K."/>
            <person name="Tanaka S."/>
            <person name="Hara Y."/>
            <person name="Koshikawa S."/>
            <person name="Sagara H."/>
            <person name="Miura T."/>
            <person name="Yokobori S."/>
            <person name="Miyagawa K."/>
            <person name="Suzuki Y."/>
            <person name="Kubo T."/>
            <person name="Oyama M."/>
            <person name="Kohara Y."/>
            <person name="Fujiyama A."/>
            <person name="Arakawa K."/>
            <person name="Katayama T."/>
            <person name="Toyoda A."/>
            <person name="Kunieda T."/>
        </authorList>
    </citation>
    <scope>NUCLEOTIDE SEQUENCE [LARGE SCALE GENOMIC DNA]</scope>
    <source>
        <strain evidence="5 6">YOKOZUNA-1</strain>
    </source>
</reference>
<accession>A0A1D1V1Z7</accession>
<dbReference type="AlphaFoldDB" id="A0A1D1V1Z7"/>
<dbReference type="GO" id="GO:0005737">
    <property type="term" value="C:cytoplasm"/>
    <property type="evidence" value="ECO:0007669"/>
    <property type="project" value="TreeGrafter"/>
</dbReference>
<dbReference type="SUPFAM" id="SSF50156">
    <property type="entry name" value="PDZ domain-like"/>
    <property type="match status" value="1"/>
</dbReference>
<dbReference type="OrthoDB" id="66881at2759"/>
<keyword evidence="6" id="KW-1185">Reference proteome</keyword>
<dbReference type="InterPro" id="IPR008145">
    <property type="entry name" value="GK/Ca_channel_bsu"/>
</dbReference>
<sequence length="277" mass="32304">MFSFADENILERWKGADVPVFSYSCSPVNWLFCNKKSQPGQQIWVDYYGFSVGGGYEHARLLFVESTSFFMICRNTRDEDRRLQPNDIIMEMNGQALPGMCAQFAYNRMKELWDKGEKLDLVVLASSFLNNDLELGSFLQDRAYPRESFRRWMQRIIRHSIYLLYPPVTTRAPRVGEVQGKDYLFWSEKDVQATLDCRAFLERGEFDGVFYGTLYPRNVHRKGLLDERVRKIPLLPKPRRRSSFRKAVGMLPIDSAEEVPDDDLESRAPVMEDHLAD</sequence>
<name>A0A1D1V1Z7_RAMVA</name>
<dbReference type="GO" id="GO:0016020">
    <property type="term" value="C:membrane"/>
    <property type="evidence" value="ECO:0007669"/>
    <property type="project" value="UniProtKB-SubCell"/>
</dbReference>
<dbReference type="Gene3D" id="2.30.42.10">
    <property type="match status" value="1"/>
</dbReference>
<evidence type="ECO:0000259" key="4">
    <source>
        <dbReference type="PROSITE" id="PS50052"/>
    </source>
</evidence>
<dbReference type="Proteomes" id="UP000186922">
    <property type="component" value="Unassembled WGS sequence"/>
</dbReference>
<dbReference type="InterPro" id="IPR008144">
    <property type="entry name" value="Guanylate_kin-like_dom"/>
</dbReference>
<comment type="caution">
    <text evidence="5">The sequence shown here is derived from an EMBL/GenBank/DDBJ whole genome shotgun (WGS) entry which is preliminary data.</text>
</comment>
<proteinExistence type="predicted"/>
<dbReference type="Pfam" id="PF00625">
    <property type="entry name" value="Guanylate_kin"/>
    <property type="match status" value="1"/>
</dbReference>
<evidence type="ECO:0000256" key="3">
    <source>
        <dbReference type="SAM" id="MobiDB-lite"/>
    </source>
</evidence>
<evidence type="ECO:0000256" key="2">
    <source>
        <dbReference type="ARBA" id="ARBA00023136"/>
    </source>
</evidence>
<protein>
    <recommendedName>
        <fullName evidence="4">Guanylate kinase-like domain-containing protein</fullName>
    </recommendedName>
</protein>
<keyword evidence="2" id="KW-0472">Membrane</keyword>
<organism evidence="5 6">
    <name type="scientific">Ramazzottius varieornatus</name>
    <name type="common">Water bear</name>
    <name type="synonym">Tardigrade</name>
    <dbReference type="NCBI Taxonomy" id="947166"/>
    <lineage>
        <taxon>Eukaryota</taxon>
        <taxon>Metazoa</taxon>
        <taxon>Ecdysozoa</taxon>
        <taxon>Tardigrada</taxon>
        <taxon>Eutardigrada</taxon>
        <taxon>Parachela</taxon>
        <taxon>Hypsibioidea</taxon>
        <taxon>Ramazzottiidae</taxon>
        <taxon>Ramazzottius</taxon>
    </lineage>
</organism>
<dbReference type="InterPro" id="IPR036034">
    <property type="entry name" value="PDZ_sf"/>
</dbReference>
<feature type="domain" description="Guanylate kinase-like" evidence="4">
    <location>
        <begin position="119"/>
        <end position="213"/>
    </location>
</feature>
<dbReference type="STRING" id="947166.A0A1D1V1Z7"/>